<dbReference type="AlphaFoldDB" id="Q7URS6"/>
<sequence>MQFERDDSLAGCDGDCFWDSLLNAKLSSMWNYSGDENLLRFHYETNSMGIAAWVLVVTSMSPHIVETLVECDIQQQYCSQCGGISSIEAFYEPIINLMSGAM</sequence>
<name>Q7URS6_RHOBA</name>
<dbReference type="STRING" id="243090.RB5475"/>
<keyword evidence="2" id="KW-1185">Reference proteome</keyword>
<evidence type="ECO:0000313" key="1">
    <source>
        <dbReference type="EMBL" id="CAD74262.1"/>
    </source>
</evidence>
<dbReference type="Proteomes" id="UP000001025">
    <property type="component" value="Chromosome"/>
</dbReference>
<dbReference type="EMBL" id="BX294142">
    <property type="protein sequence ID" value="CAD74262.1"/>
    <property type="molecule type" value="Genomic_DNA"/>
</dbReference>
<reference evidence="1 2" key="1">
    <citation type="journal article" date="2003" name="Proc. Natl. Acad. Sci. U.S.A.">
        <title>Complete genome sequence of the marine planctomycete Pirellula sp. strain 1.</title>
        <authorList>
            <person name="Gloeckner F.O."/>
            <person name="Kube M."/>
            <person name="Bauer M."/>
            <person name="Teeling H."/>
            <person name="Lombardot T."/>
            <person name="Ludwig W."/>
            <person name="Gade D."/>
            <person name="Beck A."/>
            <person name="Borzym K."/>
            <person name="Heitmann K."/>
            <person name="Rabus R."/>
            <person name="Schlesner H."/>
            <person name="Amann R."/>
            <person name="Reinhardt R."/>
        </authorList>
    </citation>
    <scope>NUCLEOTIDE SEQUENCE [LARGE SCALE GENOMIC DNA]</scope>
    <source>
        <strain evidence="2">DSM 10527 / NCIMB 13988 / SH1</strain>
    </source>
</reference>
<dbReference type="InParanoid" id="Q7URS6"/>
<accession>Q7URS6</accession>
<gene>
    <name evidence="1" type="ordered locus">RB5475</name>
</gene>
<protein>
    <submittedName>
        <fullName evidence="1">Uncharacterized protein</fullName>
    </submittedName>
</protein>
<proteinExistence type="predicted"/>
<dbReference type="HOGENOM" id="CLU_2275253_0_0_0"/>
<dbReference type="EnsemblBacteria" id="CAD74262">
    <property type="protein sequence ID" value="CAD74262"/>
    <property type="gene ID" value="RB5475"/>
</dbReference>
<evidence type="ECO:0000313" key="2">
    <source>
        <dbReference type="Proteomes" id="UP000001025"/>
    </source>
</evidence>
<organism evidence="1 2">
    <name type="scientific">Rhodopirellula baltica (strain DSM 10527 / NCIMB 13988 / SH1)</name>
    <dbReference type="NCBI Taxonomy" id="243090"/>
    <lineage>
        <taxon>Bacteria</taxon>
        <taxon>Pseudomonadati</taxon>
        <taxon>Planctomycetota</taxon>
        <taxon>Planctomycetia</taxon>
        <taxon>Pirellulales</taxon>
        <taxon>Pirellulaceae</taxon>
        <taxon>Rhodopirellula</taxon>
    </lineage>
</organism>
<dbReference type="KEGG" id="rba:RB5475"/>